<accession>A0ABS8TCQ2</accession>
<sequence length="390" mass="45027">MWQTLPVTPRTEAPRNGVGTPNLSNVGKGKAVAFLDVPPPVGLLSENAERKLGDMDNIEDWRRFKEVGLLDEAAMEGRDREILLQKISKLEKELFNYQYNMGLILIEKNEWTSKYDELREELAELHESLKREQSTHLISVAEVEKREENLLNALASKKQRVVDLEKALRQTHAEREQIKLASETELADARALAVGYQDKSLKQQGKLHAADAKLAEANKMNFELGRKLRELEILESGLRRERASLTAEKEVHGEKFSKHKEDLREWERKLQEKEEKLCEGQRSINEREEKLNDLDVAHKQKEKRLEAEQKKIYSSNIALKKRDDDISKKVADMTKKEQKLESYLAELEIKEKELNFLAEKLNSRERVSLNTLYYPTDNVTNCISVPTTPA</sequence>
<comment type="similarity">
    <text evidence="4">Belongs to the CRWN family.</text>
</comment>
<organism evidence="7 8">
    <name type="scientific">Datura stramonium</name>
    <name type="common">Jimsonweed</name>
    <name type="synonym">Common thornapple</name>
    <dbReference type="NCBI Taxonomy" id="4076"/>
    <lineage>
        <taxon>Eukaryota</taxon>
        <taxon>Viridiplantae</taxon>
        <taxon>Streptophyta</taxon>
        <taxon>Embryophyta</taxon>
        <taxon>Tracheophyta</taxon>
        <taxon>Spermatophyta</taxon>
        <taxon>Magnoliopsida</taxon>
        <taxon>eudicotyledons</taxon>
        <taxon>Gunneridae</taxon>
        <taxon>Pentapetalae</taxon>
        <taxon>asterids</taxon>
        <taxon>lamiids</taxon>
        <taxon>Solanales</taxon>
        <taxon>Solanaceae</taxon>
        <taxon>Solanoideae</taxon>
        <taxon>Datureae</taxon>
        <taxon>Datura</taxon>
    </lineage>
</organism>
<feature type="region of interest" description="Disordered" evidence="6">
    <location>
        <begin position="1"/>
        <end position="22"/>
    </location>
</feature>
<reference evidence="7 8" key="1">
    <citation type="journal article" date="2021" name="BMC Genomics">
        <title>Datura genome reveals duplications of psychoactive alkaloid biosynthetic genes and high mutation rate following tissue culture.</title>
        <authorList>
            <person name="Rajewski A."/>
            <person name="Carter-House D."/>
            <person name="Stajich J."/>
            <person name="Litt A."/>
        </authorList>
    </citation>
    <scope>NUCLEOTIDE SEQUENCE [LARGE SCALE GENOMIC DNA]</scope>
    <source>
        <strain evidence="7">AR-01</strain>
    </source>
</reference>
<evidence type="ECO:0000256" key="3">
    <source>
        <dbReference type="ARBA" id="ARBA00024186"/>
    </source>
</evidence>
<gene>
    <name evidence="7" type="ORF">HAX54_008101</name>
</gene>
<keyword evidence="8" id="KW-1185">Reference proteome</keyword>
<evidence type="ECO:0000313" key="8">
    <source>
        <dbReference type="Proteomes" id="UP000823775"/>
    </source>
</evidence>
<comment type="caution">
    <text evidence="7">The sequence shown here is derived from an EMBL/GenBank/DDBJ whole genome shotgun (WGS) entry which is preliminary data.</text>
</comment>
<dbReference type="EMBL" id="JACEIK010001418">
    <property type="protein sequence ID" value="MCD7469237.1"/>
    <property type="molecule type" value="Genomic_DNA"/>
</dbReference>
<keyword evidence="2" id="KW-0539">Nucleus</keyword>
<evidence type="ECO:0000256" key="1">
    <source>
        <dbReference type="ARBA" id="ARBA00023054"/>
    </source>
</evidence>
<feature type="coiled-coil region" evidence="5">
    <location>
        <begin position="108"/>
        <end position="174"/>
    </location>
</feature>
<name>A0ABS8TCQ2_DATST</name>
<evidence type="ECO:0000313" key="7">
    <source>
        <dbReference type="EMBL" id="MCD7469237.1"/>
    </source>
</evidence>
<proteinExistence type="inferred from homology"/>
<evidence type="ECO:0000256" key="6">
    <source>
        <dbReference type="SAM" id="MobiDB-lite"/>
    </source>
</evidence>
<protein>
    <submittedName>
        <fullName evidence="7">Uncharacterized protein</fullName>
    </submittedName>
</protein>
<dbReference type="Proteomes" id="UP000823775">
    <property type="component" value="Unassembled WGS sequence"/>
</dbReference>
<evidence type="ECO:0000256" key="4">
    <source>
        <dbReference type="ARBA" id="ARBA00024208"/>
    </source>
</evidence>
<dbReference type="PANTHER" id="PTHR31908">
    <property type="entry name" value="PROTEIN CROWDED NUCLEI 4"/>
    <property type="match status" value="1"/>
</dbReference>
<dbReference type="PANTHER" id="PTHR31908:SF9">
    <property type="entry name" value="PROTEIN CROWDED NUCLEI 3"/>
    <property type="match status" value="1"/>
</dbReference>
<evidence type="ECO:0000256" key="5">
    <source>
        <dbReference type="SAM" id="Coils"/>
    </source>
</evidence>
<evidence type="ECO:0000256" key="2">
    <source>
        <dbReference type="ARBA" id="ARBA00023242"/>
    </source>
</evidence>
<feature type="coiled-coil region" evidence="5">
    <location>
        <begin position="228"/>
        <end position="364"/>
    </location>
</feature>
<keyword evidence="1 5" id="KW-0175">Coiled coil</keyword>
<dbReference type="InterPro" id="IPR040418">
    <property type="entry name" value="CRWN"/>
</dbReference>
<comment type="subcellular location">
    <subcellularLocation>
        <location evidence="3">Nucleus lamina</location>
    </subcellularLocation>
</comment>